<gene>
    <name evidence="2" type="ORF">A2W41_03090</name>
</gene>
<feature type="transmembrane region" description="Helical" evidence="1">
    <location>
        <begin position="63"/>
        <end position="79"/>
    </location>
</feature>
<organism evidence="2 3">
    <name type="scientific">Candidatus Ryanbacteria bacterium RIFCSPHIGHO2_01_45_13</name>
    <dbReference type="NCBI Taxonomy" id="1802112"/>
    <lineage>
        <taxon>Bacteria</taxon>
        <taxon>Candidatus Ryaniibacteriota</taxon>
    </lineage>
</organism>
<feature type="transmembrane region" description="Helical" evidence="1">
    <location>
        <begin position="99"/>
        <end position="116"/>
    </location>
</feature>
<dbReference type="SUPFAM" id="SSF53649">
    <property type="entry name" value="Alkaline phosphatase-like"/>
    <property type="match status" value="1"/>
</dbReference>
<reference evidence="2 3" key="1">
    <citation type="journal article" date="2016" name="Nat. Commun.">
        <title>Thousands of microbial genomes shed light on interconnected biogeochemical processes in an aquifer system.</title>
        <authorList>
            <person name="Anantharaman K."/>
            <person name="Brown C.T."/>
            <person name="Hug L.A."/>
            <person name="Sharon I."/>
            <person name="Castelle C.J."/>
            <person name="Probst A.J."/>
            <person name="Thomas B.C."/>
            <person name="Singh A."/>
            <person name="Wilkins M.J."/>
            <person name="Karaoz U."/>
            <person name="Brodie E.L."/>
            <person name="Williams K.H."/>
            <person name="Hubbard S.S."/>
            <person name="Banfield J.F."/>
        </authorList>
    </citation>
    <scope>NUCLEOTIDE SEQUENCE [LARGE SCALE GENOMIC DNA]</scope>
</reference>
<dbReference type="EMBL" id="MHNI01000014">
    <property type="protein sequence ID" value="OGZ42701.1"/>
    <property type="molecule type" value="Genomic_DNA"/>
</dbReference>
<proteinExistence type="predicted"/>
<feature type="transmembrane region" description="Helical" evidence="1">
    <location>
        <begin position="33"/>
        <end position="56"/>
    </location>
</feature>
<comment type="caution">
    <text evidence="2">The sequence shown here is derived from an EMBL/GenBank/DDBJ whole genome shotgun (WGS) entry which is preliminary data.</text>
</comment>
<evidence type="ECO:0000313" key="2">
    <source>
        <dbReference type="EMBL" id="OGZ42701.1"/>
    </source>
</evidence>
<dbReference type="InterPro" id="IPR017850">
    <property type="entry name" value="Alkaline_phosphatase_core_sf"/>
</dbReference>
<dbReference type="Proteomes" id="UP000176700">
    <property type="component" value="Unassembled WGS sequence"/>
</dbReference>
<name>A0A1G2FYQ2_9BACT</name>
<evidence type="ECO:0000313" key="3">
    <source>
        <dbReference type="Proteomes" id="UP000176700"/>
    </source>
</evidence>
<keyword evidence="1" id="KW-1133">Transmembrane helix</keyword>
<accession>A0A1G2FYQ2</accession>
<sequence length="513" mass="58093">MSKKLWILHPFLFAVFPVLFLLSHNIYQTAPQAAVIPAILVLFATVIIFRALLFFLKDGGKSAFITSFFLLIFFSFGHVRNTVENVTIAGLDIGRNRYVFLIFALLFVLSVFWTVLTKKNLDKFTNVVNVIAAVLVAISIINIGMYELRHGRTARSIENTTVYESDGKFKNQGALPNIYYIILDGYAAADTLSEIYSYDNSEFLAFLADRGFFVPSKSRSNYAWTHLSLASSLNMEHITFLTDTLGIDSLDRTTPFQMIEDNAVQEFLKANDYKFIHVSSGLARMTNKNRNAEVNFKAGRLDEFSLLLLETTALYPFMKGAVGVDARNTVLYAFDVLKHVPKLPGPRFTFAHILIPHPVYLFGPNGEAIQDPTAGLSGYNRWKLKDYYVNHVIFTNKKVREVVDAILQEESTPPIILLQADHGTLSEGDEYENFSSITDRLAKERMKIFSAYYLPGDGKDMLYDSITPVNSFRIIFNHYFGTEYPLLADESYISSDKQPYGFINVTDITSEPY</sequence>
<evidence type="ECO:0000256" key="1">
    <source>
        <dbReference type="SAM" id="Phobius"/>
    </source>
</evidence>
<dbReference type="Gene3D" id="3.40.720.10">
    <property type="entry name" value="Alkaline Phosphatase, subunit A"/>
    <property type="match status" value="1"/>
</dbReference>
<feature type="transmembrane region" description="Helical" evidence="1">
    <location>
        <begin position="128"/>
        <end position="146"/>
    </location>
</feature>
<keyword evidence="1" id="KW-0812">Transmembrane</keyword>
<evidence type="ECO:0008006" key="4">
    <source>
        <dbReference type="Google" id="ProtNLM"/>
    </source>
</evidence>
<dbReference type="AlphaFoldDB" id="A0A1G2FYQ2"/>
<feature type="transmembrane region" description="Helical" evidence="1">
    <location>
        <begin position="7"/>
        <end position="27"/>
    </location>
</feature>
<keyword evidence="1" id="KW-0472">Membrane</keyword>
<protein>
    <recommendedName>
        <fullName evidence="4">Sulfatase N-terminal domain-containing protein</fullName>
    </recommendedName>
</protein>